<dbReference type="PANTHER" id="PTHR43040">
    <property type="entry name" value="RIBONUCLEASE D"/>
    <property type="match status" value="1"/>
</dbReference>
<keyword evidence="2" id="KW-0540">Nuclease</keyword>
<dbReference type="InterPro" id="IPR036397">
    <property type="entry name" value="RNaseH_sf"/>
</dbReference>
<sequence>MEQPTSSQPGEEATGTSTKIIKSPKGLEQLLKTLDGLPTKPPSIYLDVSSSNQEELLNLQLLVLPTNEIYVVDIKSLGTTALSAVGEEGEFQSLRLVLESKTITKVGFDIRDMSRLLFHQFNVSLGGIYDLQLMELASREDGKSKRLLSGLAKCVDIDVPNSDATKLRWVQPNATTNLHMFNSLGHALNRSIRRVEMFPILWKIYRRRLGKPGEAFWLAHARCESQERVERSKSNSASQYGRHLGPDMWWDRDRREAAIDDWNDELLLEIRFGAWKLNDDAEWVPDHSRDNEDWLFDS</sequence>
<protein>
    <submittedName>
        <fullName evidence="2">Putative 3-5 exonuclease protein</fullName>
    </submittedName>
</protein>
<keyword evidence="2" id="KW-0269">Exonuclease</keyword>
<dbReference type="InterPro" id="IPR012337">
    <property type="entry name" value="RNaseH-like_sf"/>
</dbReference>
<dbReference type="AlphaFoldDB" id="A0A395MWX5"/>
<dbReference type="Proteomes" id="UP000265631">
    <property type="component" value="Unassembled WGS sequence"/>
</dbReference>
<reference evidence="2 3" key="1">
    <citation type="journal article" date="2018" name="PLoS Pathog.">
        <title>Evolution of structural diversity of trichothecenes, a family of toxins produced by plant pathogenic and entomopathogenic fungi.</title>
        <authorList>
            <person name="Proctor R.H."/>
            <person name="McCormick S.P."/>
            <person name="Kim H.S."/>
            <person name="Cardoza R.E."/>
            <person name="Stanley A.M."/>
            <person name="Lindo L."/>
            <person name="Kelly A."/>
            <person name="Brown D.W."/>
            <person name="Lee T."/>
            <person name="Vaughan M.M."/>
            <person name="Alexander N.J."/>
            <person name="Busman M."/>
            <person name="Gutierrez S."/>
        </authorList>
    </citation>
    <scope>NUCLEOTIDE SEQUENCE [LARGE SCALE GENOMIC DNA]</scope>
    <source>
        <strain evidence="2 3">NRRL 13405</strain>
    </source>
</reference>
<gene>
    <name evidence="2" type="ORF">FIE12Z_3337</name>
</gene>
<evidence type="ECO:0000313" key="3">
    <source>
        <dbReference type="Proteomes" id="UP000265631"/>
    </source>
</evidence>
<proteinExistence type="predicted"/>
<dbReference type="SUPFAM" id="SSF53098">
    <property type="entry name" value="Ribonuclease H-like"/>
    <property type="match status" value="1"/>
</dbReference>
<dbReference type="PANTHER" id="PTHR43040:SF1">
    <property type="entry name" value="RIBONUCLEASE D"/>
    <property type="match status" value="1"/>
</dbReference>
<dbReference type="EMBL" id="PXXK01000067">
    <property type="protein sequence ID" value="RFN52406.1"/>
    <property type="molecule type" value="Genomic_DNA"/>
</dbReference>
<evidence type="ECO:0000313" key="2">
    <source>
        <dbReference type="EMBL" id="RFN52406.1"/>
    </source>
</evidence>
<feature type="region of interest" description="Disordered" evidence="1">
    <location>
        <begin position="1"/>
        <end position="23"/>
    </location>
</feature>
<keyword evidence="2" id="KW-0378">Hydrolase</keyword>
<dbReference type="GO" id="GO:0003676">
    <property type="term" value="F:nucleic acid binding"/>
    <property type="evidence" value="ECO:0007669"/>
    <property type="project" value="InterPro"/>
</dbReference>
<dbReference type="GO" id="GO:0004527">
    <property type="term" value="F:exonuclease activity"/>
    <property type="evidence" value="ECO:0007669"/>
    <property type="project" value="UniProtKB-KW"/>
</dbReference>
<name>A0A395MWX5_9HYPO</name>
<feature type="compositionally biased region" description="Polar residues" evidence="1">
    <location>
        <begin position="1"/>
        <end position="20"/>
    </location>
</feature>
<comment type="caution">
    <text evidence="2">The sequence shown here is derived from an EMBL/GenBank/DDBJ whole genome shotgun (WGS) entry which is preliminary data.</text>
</comment>
<keyword evidence="3" id="KW-1185">Reference proteome</keyword>
<dbReference type="Gene3D" id="3.30.420.10">
    <property type="entry name" value="Ribonuclease H-like superfamily/Ribonuclease H"/>
    <property type="match status" value="1"/>
</dbReference>
<accession>A0A395MWX5</accession>
<organism evidence="2 3">
    <name type="scientific">Fusarium flagelliforme</name>
    <dbReference type="NCBI Taxonomy" id="2675880"/>
    <lineage>
        <taxon>Eukaryota</taxon>
        <taxon>Fungi</taxon>
        <taxon>Dikarya</taxon>
        <taxon>Ascomycota</taxon>
        <taxon>Pezizomycotina</taxon>
        <taxon>Sordariomycetes</taxon>
        <taxon>Hypocreomycetidae</taxon>
        <taxon>Hypocreales</taxon>
        <taxon>Nectriaceae</taxon>
        <taxon>Fusarium</taxon>
        <taxon>Fusarium incarnatum-equiseti species complex</taxon>
    </lineage>
</organism>
<evidence type="ECO:0000256" key="1">
    <source>
        <dbReference type="SAM" id="MobiDB-lite"/>
    </source>
</evidence>
<dbReference type="STRING" id="2594813.A0A395MWX5"/>